<feature type="chain" id="PRO_5014798681" description="Secreted protein" evidence="1">
    <location>
        <begin position="20"/>
        <end position="70"/>
    </location>
</feature>
<evidence type="ECO:0008006" key="3">
    <source>
        <dbReference type="Google" id="ProtNLM"/>
    </source>
</evidence>
<evidence type="ECO:0000313" key="2">
    <source>
        <dbReference type="EMBL" id="MBW74275.1"/>
    </source>
</evidence>
<protein>
    <recommendedName>
        <fullName evidence="3">Secreted protein</fullName>
    </recommendedName>
</protein>
<accession>A0A2M4D9M8</accession>
<sequence length="70" mass="8288">MHSVLWSTCFLLCIYTVSSVLYEVERSYHWLYPALVFRRYNPPPKLCFYGDFLTAYVTFAVPPWHAVSHP</sequence>
<proteinExistence type="predicted"/>
<evidence type="ECO:0000256" key="1">
    <source>
        <dbReference type="SAM" id="SignalP"/>
    </source>
</evidence>
<keyword evidence="1" id="KW-0732">Signal</keyword>
<reference evidence="2" key="1">
    <citation type="submission" date="2018-01" db="EMBL/GenBank/DDBJ databases">
        <title>An insight into the sialome of Amazonian anophelines.</title>
        <authorList>
            <person name="Ribeiro J.M."/>
            <person name="Scarpassa V."/>
            <person name="Calvo E."/>
        </authorList>
    </citation>
    <scope>NUCLEOTIDE SEQUENCE</scope>
</reference>
<organism evidence="2">
    <name type="scientific">Anopheles darlingi</name>
    <name type="common">Mosquito</name>
    <dbReference type="NCBI Taxonomy" id="43151"/>
    <lineage>
        <taxon>Eukaryota</taxon>
        <taxon>Metazoa</taxon>
        <taxon>Ecdysozoa</taxon>
        <taxon>Arthropoda</taxon>
        <taxon>Hexapoda</taxon>
        <taxon>Insecta</taxon>
        <taxon>Pterygota</taxon>
        <taxon>Neoptera</taxon>
        <taxon>Endopterygota</taxon>
        <taxon>Diptera</taxon>
        <taxon>Nematocera</taxon>
        <taxon>Culicoidea</taxon>
        <taxon>Culicidae</taxon>
        <taxon>Anophelinae</taxon>
        <taxon>Anopheles</taxon>
    </lineage>
</organism>
<dbReference type="EMBL" id="GGFL01010097">
    <property type="protein sequence ID" value="MBW74275.1"/>
    <property type="molecule type" value="Transcribed_RNA"/>
</dbReference>
<dbReference type="AlphaFoldDB" id="A0A2M4D9M8"/>
<feature type="signal peptide" evidence="1">
    <location>
        <begin position="1"/>
        <end position="19"/>
    </location>
</feature>
<name>A0A2M4D9M8_ANODA</name>